<keyword evidence="2" id="KW-1185">Reference proteome</keyword>
<sequence>MKVKEIPVSLFQQVALSWKSKEKLTLNKKQIPVIVSLASIPSRLHIVHLTIKSLMDQKVLPEKIILWLHEDLKNQIPSNLNSLISNLFSIKYTDYHSSHRKLVEPLKHYPEKTIITCDDDMMYRKNWLSDLYKVHLSDPDKIIANQTRCIAYDKSGELLPYKLWESAPSGCSTPELTLPIGAGGTLYPPNSMDQKVFDQDLFLSLAPNADDLWFKIMGLLKGSVSVQAYNTGKEPIPIWGSQKQSLKSTNIKEDKNRTQWLALTDHFQLKLENSDRRNQ</sequence>
<dbReference type="Gene3D" id="3.90.550.10">
    <property type="entry name" value="Spore Coat Polysaccharide Biosynthesis Protein SpsA, Chain A"/>
    <property type="match status" value="1"/>
</dbReference>
<accession>A0AA48HK60</accession>
<dbReference type="EMBL" id="AP027268">
    <property type="protein sequence ID" value="BDW93180.1"/>
    <property type="molecule type" value="Genomic_DNA"/>
</dbReference>
<dbReference type="Proteomes" id="UP001330184">
    <property type="component" value="Chromosome"/>
</dbReference>
<name>A0AA48HK60_9FLAO</name>
<proteinExistence type="predicted"/>
<reference evidence="1 2" key="1">
    <citation type="submission" date="2023-01" db="EMBL/GenBank/DDBJ databases">
        <title>Complete genome sequence of Muricauda aquimarina strain IFOP_LL357.</title>
        <authorList>
            <person name="Gajardo G."/>
            <person name="Ueki S."/>
            <person name="Maruyama F."/>
        </authorList>
    </citation>
    <scope>NUCLEOTIDE SEQUENCE [LARGE SCALE GENOMIC DNA]</scope>
    <source>
        <strain evidence="1 2">IFOP_LL357</strain>
    </source>
</reference>
<dbReference type="RefSeq" id="WP_224835174.1">
    <property type="nucleotide sequence ID" value="NZ_AP027268.1"/>
</dbReference>
<dbReference type="InterPro" id="IPR029044">
    <property type="entry name" value="Nucleotide-diphossugar_trans"/>
</dbReference>
<dbReference type="AlphaFoldDB" id="A0AA48HK60"/>
<evidence type="ECO:0000313" key="1">
    <source>
        <dbReference type="EMBL" id="BDW93180.1"/>
    </source>
</evidence>
<organism evidence="1 2">
    <name type="scientific">Flagellimonas marinaquae</name>
    <dbReference type="NCBI Taxonomy" id="254955"/>
    <lineage>
        <taxon>Bacteria</taxon>
        <taxon>Pseudomonadati</taxon>
        <taxon>Bacteroidota</taxon>
        <taxon>Flavobacteriia</taxon>
        <taxon>Flavobacteriales</taxon>
        <taxon>Flavobacteriaceae</taxon>
        <taxon>Flagellimonas</taxon>
    </lineage>
</organism>
<keyword evidence="1" id="KW-0808">Transferase</keyword>
<evidence type="ECO:0000313" key="2">
    <source>
        <dbReference type="Proteomes" id="UP001330184"/>
    </source>
</evidence>
<gene>
    <name evidence="1" type="ORF">MACH07_20120</name>
</gene>
<protein>
    <submittedName>
        <fullName evidence="1">Glycosyl transferase</fullName>
    </submittedName>
</protein>
<dbReference type="GO" id="GO:0016740">
    <property type="term" value="F:transferase activity"/>
    <property type="evidence" value="ECO:0007669"/>
    <property type="project" value="UniProtKB-KW"/>
</dbReference>